<dbReference type="CDD" id="cd07067">
    <property type="entry name" value="HP_PGM_like"/>
    <property type="match status" value="1"/>
</dbReference>
<dbReference type="Pfam" id="PF00300">
    <property type="entry name" value="His_Phos_1"/>
    <property type="match status" value="1"/>
</dbReference>
<comment type="similarity">
    <text evidence="2 7">Belongs to the phosphoglycerate mutase family. BPG-dependent PGAM subfamily.</text>
</comment>
<dbReference type="AlphaFoldDB" id="A0A9P0PAI4"/>
<dbReference type="GO" id="GO:0004619">
    <property type="term" value="F:phosphoglycerate mutase activity"/>
    <property type="evidence" value="ECO:0007669"/>
    <property type="project" value="UniProtKB-EC"/>
</dbReference>
<dbReference type="Proteomes" id="UP001152888">
    <property type="component" value="Unassembled WGS sequence"/>
</dbReference>
<dbReference type="InterPro" id="IPR029033">
    <property type="entry name" value="His_PPase_superfam"/>
</dbReference>
<dbReference type="GO" id="GO:0016791">
    <property type="term" value="F:phosphatase activity"/>
    <property type="evidence" value="ECO:0007669"/>
    <property type="project" value="UniProtKB-ARBA"/>
</dbReference>
<dbReference type="EMBL" id="CAKOFQ010006820">
    <property type="protein sequence ID" value="CAH1974237.1"/>
    <property type="molecule type" value="Genomic_DNA"/>
</dbReference>
<sequence length="185" mass="21205">MLAKSQTSKLTPSKLSHYLGQMLVFWTIRKKFRFSKGFIMSCPTKEQCQTLAASRTYKIVMVRHGESEWNKLNLFCGWFNAELSDRGRSEAERAGKALKDAGYSFDMAFTSVLKRANNTLEGILQQLGQTSTPIKKSWRLNERHYGGLTGIRGIPYYGAHISRYESTNFIKNSLCTQWLIFFHLG</sequence>
<comment type="caution">
    <text evidence="8">The sequence shown here is derived from an EMBL/GenBank/DDBJ whole genome shotgun (WGS) entry which is preliminary data.</text>
</comment>
<accession>A0A9P0PAI4</accession>
<reference evidence="8" key="1">
    <citation type="submission" date="2022-03" db="EMBL/GenBank/DDBJ databases">
        <authorList>
            <person name="Sayadi A."/>
        </authorList>
    </citation>
    <scope>NUCLEOTIDE SEQUENCE</scope>
</reference>
<dbReference type="GO" id="GO:0004082">
    <property type="term" value="F:bisphosphoglycerate mutase activity"/>
    <property type="evidence" value="ECO:0007669"/>
    <property type="project" value="UniProtKB-EC"/>
</dbReference>
<name>A0A9P0PAI4_ACAOB</name>
<dbReference type="PANTHER" id="PTHR11931">
    <property type="entry name" value="PHOSPHOGLYCERATE MUTASE"/>
    <property type="match status" value="1"/>
</dbReference>
<dbReference type="EC" id="5.4.2.4" evidence="7"/>
<evidence type="ECO:0000313" key="8">
    <source>
        <dbReference type="EMBL" id="CAH1974237.1"/>
    </source>
</evidence>
<keyword evidence="3 7" id="KW-0324">Glycolysis</keyword>
<evidence type="ECO:0000256" key="5">
    <source>
        <dbReference type="PIRSR" id="PIRSR613078-1"/>
    </source>
</evidence>
<dbReference type="InterPro" id="IPR005952">
    <property type="entry name" value="Phosphogly_mut1"/>
</dbReference>
<gene>
    <name evidence="8" type="ORF">ACAOBT_LOCUS10967</name>
</gene>
<proteinExistence type="inferred from homology"/>
<dbReference type="InterPro" id="IPR013078">
    <property type="entry name" value="His_Pase_superF_clade-1"/>
</dbReference>
<feature type="binding site" evidence="6">
    <location>
        <begin position="63"/>
        <end position="70"/>
    </location>
    <ligand>
        <name>substrate</name>
    </ligand>
</feature>
<feature type="active site" description="Proton donor/acceptor" evidence="5">
    <location>
        <position position="142"/>
    </location>
</feature>
<evidence type="ECO:0000313" key="9">
    <source>
        <dbReference type="Proteomes" id="UP001152888"/>
    </source>
</evidence>
<dbReference type="PROSITE" id="PS00175">
    <property type="entry name" value="PG_MUTASE"/>
    <property type="match status" value="1"/>
</dbReference>
<evidence type="ECO:0000256" key="3">
    <source>
        <dbReference type="ARBA" id="ARBA00023152"/>
    </source>
</evidence>
<dbReference type="SMART" id="SM00855">
    <property type="entry name" value="PGAM"/>
    <property type="match status" value="1"/>
</dbReference>
<feature type="binding site" evidence="6">
    <location>
        <begin position="142"/>
        <end position="145"/>
    </location>
    <ligand>
        <name>substrate</name>
    </ligand>
</feature>
<organism evidence="8 9">
    <name type="scientific">Acanthoscelides obtectus</name>
    <name type="common">Bean weevil</name>
    <name type="synonym">Bruchus obtectus</name>
    <dbReference type="NCBI Taxonomy" id="200917"/>
    <lineage>
        <taxon>Eukaryota</taxon>
        <taxon>Metazoa</taxon>
        <taxon>Ecdysozoa</taxon>
        <taxon>Arthropoda</taxon>
        <taxon>Hexapoda</taxon>
        <taxon>Insecta</taxon>
        <taxon>Pterygota</taxon>
        <taxon>Neoptera</taxon>
        <taxon>Endopterygota</taxon>
        <taxon>Coleoptera</taxon>
        <taxon>Polyphaga</taxon>
        <taxon>Cucujiformia</taxon>
        <taxon>Chrysomeloidea</taxon>
        <taxon>Chrysomelidae</taxon>
        <taxon>Bruchinae</taxon>
        <taxon>Bruchini</taxon>
        <taxon>Acanthoscelides</taxon>
    </lineage>
</organism>
<feature type="binding site" evidence="6">
    <location>
        <position position="115"/>
    </location>
    <ligand>
        <name>substrate</name>
    </ligand>
</feature>
<keyword evidence="9" id="KW-1185">Reference proteome</keyword>
<feature type="active site" description="Tele-phosphohistidine intermediate" evidence="5">
    <location>
        <position position="64"/>
    </location>
</feature>
<evidence type="ECO:0000256" key="1">
    <source>
        <dbReference type="ARBA" id="ARBA00000505"/>
    </source>
</evidence>
<dbReference type="InterPro" id="IPR001345">
    <property type="entry name" value="PG/BPGM_mutase_AS"/>
</dbReference>
<evidence type="ECO:0000256" key="2">
    <source>
        <dbReference type="ARBA" id="ARBA00006717"/>
    </source>
</evidence>
<evidence type="ECO:0000256" key="4">
    <source>
        <dbReference type="ARBA" id="ARBA00023235"/>
    </source>
</evidence>
<protein>
    <recommendedName>
        <fullName evidence="7">Phosphoglycerate mutase</fullName>
        <ecNumber evidence="7">5.4.2.11</ecNumber>
        <ecNumber evidence="7">5.4.2.4</ecNumber>
    </recommendedName>
</protein>
<dbReference type="OrthoDB" id="354304at2759"/>
<comment type="catalytic activity">
    <reaction evidence="1 7">
        <text>(2R)-3-phospho-glyceroyl phosphate = (2R)-2,3-bisphosphoglycerate + H(+)</text>
        <dbReference type="Rhea" id="RHEA:17765"/>
        <dbReference type="ChEBI" id="CHEBI:15378"/>
        <dbReference type="ChEBI" id="CHEBI:57604"/>
        <dbReference type="ChEBI" id="CHEBI:58248"/>
        <dbReference type="EC" id="5.4.2.4"/>
    </reaction>
</comment>
<dbReference type="Gene3D" id="3.40.50.1240">
    <property type="entry name" value="Phosphoglycerate mutase-like"/>
    <property type="match status" value="1"/>
</dbReference>
<dbReference type="SUPFAM" id="SSF53254">
    <property type="entry name" value="Phosphoglycerate mutase-like"/>
    <property type="match status" value="1"/>
</dbReference>
<evidence type="ECO:0000256" key="6">
    <source>
        <dbReference type="PIRSR" id="PIRSR613078-2"/>
    </source>
</evidence>
<dbReference type="GO" id="GO:0006096">
    <property type="term" value="P:glycolytic process"/>
    <property type="evidence" value="ECO:0007669"/>
    <property type="project" value="UniProtKB-KW"/>
</dbReference>
<evidence type="ECO:0000256" key="7">
    <source>
        <dbReference type="RuleBase" id="RU004511"/>
    </source>
</evidence>
<dbReference type="EC" id="5.4.2.11" evidence="7"/>
<comment type="catalytic activity">
    <reaction evidence="7">
        <text>(2R)-2-phosphoglycerate = (2R)-3-phosphoglycerate</text>
        <dbReference type="Rhea" id="RHEA:15901"/>
        <dbReference type="ChEBI" id="CHEBI:58272"/>
        <dbReference type="ChEBI" id="CHEBI:58289"/>
        <dbReference type="EC" id="5.4.2.11"/>
    </reaction>
</comment>
<keyword evidence="4 7" id="KW-0413">Isomerase</keyword>
<dbReference type="NCBIfam" id="TIGR01258">
    <property type="entry name" value="pgm_1"/>
    <property type="match status" value="1"/>
</dbReference>